<feature type="transmembrane region" description="Helical" evidence="1">
    <location>
        <begin position="510"/>
        <end position="529"/>
    </location>
</feature>
<dbReference type="WBParaSite" id="Pan_g20406.t1">
    <property type="protein sequence ID" value="Pan_g20406.t1"/>
    <property type="gene ID" value="Pan_g20406"/>
</dbReference>
<reference evidence="2" key="1">
    <citation type="journal article" date="2013" name="Genetics">
        <title>The draft genome and transcriptome of Panagrellus redivivus are shaped by the harsh demands of a free-living lifestyle.</title>
        <authorList>
            <person name="Srinivasan J."/>
            <person name="Dillman A.R."/>
            <person name="Macchietto M.G."/>
            <person name="Heikkinen L."/>
            <person name="Lakso M."/>
            <person name="Fracchia K.M."/>
            <person name="Antoshechkin I."/>
            <person name="Mortazavi A."/>
            <person name="Wong G."/>
            <person name="Sternberg P.W."/>
        </authorList>
    </citation>
    <scope>NUCLEOTIDE SEQUENCE [LARGE SCALE GENOMIC DNA]</scope>
    <source>
        <strain evidence="2">MT8872</strain>
    </source>
</reference>
<keyword evidence="1" id="KW-0812">Transmembrane</keyword>
<evidence type="ECO:0000313" key="3">
    <source>
        <dbReference type="WBParaSite" id="Pan_g20406.t1"/>
    </source>
</evidence>
<keyword evidence="1" id="KW-1133">Transmembrane helix</keyword>
<evidence type="ECO:0000256" key="1">
    <source>
        <dbReference type="SAM" id="Phobius"/>
    </source>
</evidence>
<reference evidence="3" key="2">
    <citation type="submission" date="2020-10" db="UniProtKB">
        <authorList>
            <consortium name="WormBaseParasite"/>
        </authorList>
    </citation>
    <scope>IDENTIFICATION</scope>
</reference>
<dbReference type="AlphaFoldDB" id="A0A7E4VHW6"/>
<organism evidence="2 3">
    <name type="scientific">Panagrellus redivivus</name>
    <name type="common">Microworm</name>
    <dbReference type="NCBI Taxonomy" id="6233"/>
    <lineage>
        <taxon>Eukaryota</taxon>
        <taxon>Metazoa</taxon>
        <taxon>Ecdysozoa</taxon>
        <taxon>Nematoda</taxon>
        <taxon>Chromadorea</taxon>
        <taxon>Rhabditida</taxon>
        <taxon>Tylenchina</taxon>
        <taxon>Panagrolaimomorpha</taxon>
        <taxon>Panagrolaimoidea</taxon>
        <taxon>Panagrolaimidae</taxon>
        <taxon>Panagrellus</taxon>
    </lineage>
</organism>
<dbReference type="Proteomes" id="UP000492821">
    <property type="component" value="Unassembled WGS sequence"/>
</dbReference>
<keyword evidence="1" id="KW-0472">Membrane</keyword>
<feature type="transmembrane region" description="Helical" evidence="1">
    <location>
        <begin position="485"/>
        <end position="504"/>
    </location>
</feature>
<proteinExistence type="predicted"/>
<sequence>MHHFILPYFYYLIAPITTCLKKETLPFDTLCHNFKKRLANLAPVADIGTLCKICPEIKQLCSDRQIYYVDQVSLTDNIFYHLALRKVPFFRRYKLLYKRLRFIIDGIYFFTAPYQSVLKIESLFPKTRKIYVEDTLFLDCVNTESYDKLVASISGPYTRLVLGGNITWAQAKLLIHSKVQKVFIHARIKIEPEEYDDFVAFVVQHSGSFHSCFHLQSNAIPELRAKVSDAFTNHNTHVYVLLPELYNRWIVYHKGYALCYLTRWFIARGVPIVLTCLLGYMTSLKVFFVDDIDADTIDLEQLRSFTGPALEKAQFFRQFKFLYKHFRFFIDGIYYFVATYHSVLFVDHLFVENQKIYVKDTLFLDCERTKSYDEVIPLIYGPYTRLILSGNITWAQAKRLIHSKVQKVYIYADIEIEQHEYDDFATFVVQHSHSFHSCFHVRYNTISELKAKVSEAFYHHDTHLYLSRGNRWFVYDKTYVRCYTVRWFAALGFQLFFTCLFGYMTSWYCFVPLALLGCVINVATIRHYLRIGNLNFE</sequence>
<evidence type="ECO:0000313" key="2">
    <source>
        <dbReference type="Proteomes" id="UP000492821"/>
    </source>
</evidence>
<name>A0A7E4VHW6_PANRE</name>
<feature type="transmembrane region" description="Helical" evidence="1">
    <location>
        <begin position="332"/>
        <end position="351"/>
    </location>
</feature>
<protein>
    <submittedName>
        <fullName evidence="3">Uncharacterized protein</fullName>
    </submittedName>
</protein>
<keyword evidence="2" id="KW-1185">Reference proteome</keyword>
<accession>A0A7E4VHW6</accession>